<accession>A0A521FN71</accession>
<keyword evidence="2" id="KW-1185">Reference proteome</keyword>
<reference evidence="1 2" key="1">
    <citation type="submission" date="2017-05" db="EMBL/GenBank/DDBJ databases">
        <authorList>
            <person name="Varghese N."/>
            <person name="Submissions S."/>
        </authorList>
    </citation>
    <scope>NUCLEOTIDE SEQUENCE [LARGE SCALE GENOMIC DNA]</scope>
    <source>
        <strain evidence="1 2">DSM 19036</strain>
    </source>
</reference>
<dbReference type="Proteomes" id="UP000320300">
    <property type="component" value="Unassembled WGS sequence"/>
</dbReference>
<sequence length="64" mass="7630">MDTEGKIEDFRDWIDNVDSRLAYLIKYYEACENYEMCAILVTYQDTLLPRLVYDQILNVSDNNI</sequence>
<dbReference type="AlphaFoldDB" id="A0A521FN71"/>
<evidence type="ECO:0000313" key="1">
    <source>
        <dbReference type="EMBL" id="SMO97020.1"/>
    </source>
</evidence>
<name>A0A521FN71_9SPHI</name>
<dbReference type="RefSeq" id="WP_142530632.1">
    <property type="nucleotide sequence ID" value="NZ_CBCSJO010000012.1"/>
</dbReference>
<dbReference type="EMBL" id="FXTN01000013">
    <property type="protein sequence ID" value="SMO97020.1"/>
    <property type="molecule type" value="Genomic_DNA"/>
</dbReference>
<protein>
    <submittedName>
        <fullName evidence="1">Uncharacterized protein</fullName>
    </submittedName>
</protein>
<proteinExistence type="predicted"/>
<gene>
    <name evidence="1" type="ORF">SAMN06265348_113217</name>
</gene>
<evidence type="ECO:0000313" key="2">
    <source>
        <dbReference type="Proteomes" id="UP000320300"/>
    </source>
</evidence>
<organism evidence="1 2">
    <name type="scientific">Pedobacter westerhofensis</name>
    <dbReference type="NCBI Taxonomy" id="425512"/>
    <lineage>
        <taxon>Bacteria</taxon>
        <taxon>Pseudomonadati</taxon>
        <taxon>Bacteroidota</taxon>
        <taxon>Sphingobacteriia</taxon>
        <taxon>Sphingobacteriales</taxon>
        <taxon>Sphingobacteriaceae</taxon>
        <taxon>Pedobacter</taxon>
    </lineage>
</organism>